<dbReference type="GO" id="GO:0005765">
    <property type="term" value="C:lysosomal membrane"/>
    <property type="evidence" value="ECO:0007669"/>
    <property type="project" value="UniProtKB-SubCell"/>
</dbReference>
<dbReference type="Pfam" id="PF10601">
    <property type="entry name" value="zf-LITAF-like"/>
    <property type="match status" value="1"/>
</dbReference>
<evidence type="ECO:0000313" key="11">
    <source>
        <dbReference type="Proteomes" id="UP000050741"/>
    </source>
</evidence>
<sequence length="489" mass="53548">MAKNKKKKSQKSKSLLGHNPCAKKSQKPKHLRGFGRYPRMVHCSRCRQTVTTVVERKHNSIFSVVKFFVHHCPNCQRLLGKHVHSMIDYCPKCPHCKRHRPGGKRPFGRQPQKVYCSFCQQMVTSVTEETNGKAVFEWCLLLCCCFCCCLLCVLPFLLHTFKDVDHYCPRCRTLLGQKKTTDFKHSWGACRCGARRPRPKIALAQVGMAPLQAALLGKAIPVNSLAPRFWNFCVQRETLRHIETEIDRLAQLKRYEATCRVLTRVDNCYLGIRQRNGTPTDKLVELMKKWTDPALLKEDGYYEEDCAGLFEWYHGCQTFACRDANGNDLFLFNSCALKGNKCSRELYDFCSELSGTSNCTGCDFSVCNRIQQLELRTSNPGTTAADLKSTVAGGTSTGGADGNESASASPGGDESASASPGGGESASASPGGDESASASPGGNKSLSVSPAILLPFGAKRPSVNASTNGAVGASLYSSTTTTSLLLFAC</sequence>
<evidence type="ECO:0000259" key="10">
    <source>
        <dbReference type="PROSITE" id="PS51837"/>
    </source>
</evidence>
<dbReference type="SMART" id="SM00714">
    <property type="entry name" value="LITAF"/>
    <property type="match status" value="2"/>
</dbReference>
<feature type="region of interest" description="Disordered" evidence="8">
    <location>
        <begin position="380"/>
        <end position="444"/>
    </location>
</feature>
<evidence type="ECO:0000256" key="8">
    <source>
        <dbReference type="SAM" id="MobiDB-lite"/>
    </source>
</evidence>
<reference evidence="12" key="3">
    <citation type="submission" date="2016-06" db="UniProtKB">
        <authorList>
            <consortium name="WormBaseParasite"/>
        </authorList>
    </citation>
    <scope>IDENTIFICATION</scope>
</reference>
<evidence type="ECO:0000256" key="3">
    <source>
        <dbReference type="ARBA" id="ARBA00004630"/>
    </source>
</evidence>
<keyword evidence="11" id="KW-1185">Reference proteome</keyword>
<dbReference type="Proteomes" id="UP000050741">
    <property type="component" value="Unassembled WGS sequence"/>
</dbReference>
<comment type="subcellular location">
    <subcellularLocation>
        <location evidence="2">Endosome membrane</location>
        <topology evidence="2">Peripheral membrane protein</topology>
    </subcellularLocation>
    <subcellularLocation>
        <location evidence="1">Late endosome membrane</location>
    </subcellularLocation>
    <subcellularLocation>
        <location evidence="3">Lysosome membrane</location>
        <topology evidence="3">Peripheral membrane protein</topology>
        <orientation evidence="3">Cytoplasmic side</orientation>
    </subcellularLocation>
</comment>
<name>A0A183BY95_GLOPA</name>
<dbReference type="PANTHER" id="PTHR23292:SF6">
    <property type="entry name" value="FI16602P1-RELATED"/>
    <property type="match status" value="1"/>
</dbReference>
<dbReference type="AlphaFoldDB" id="A0A183BY95"/>
<keyword evidence="9" id="KW-1133">Transmembrane helix</keyword>
<dbReference type="InterPro" id="IPR006629">
    <property type="entry name" value="LITAF"/>
</dbReference>
<feature type="compositionally biased region" description="Low complexity" evidence="8">
    <location>
        <begin position="402"/>
        <end position="442"/>
    </location>
</feature>
<proteinExistence type="inferred from homology"/>
<feature type="compositionally biased region" description="Basic residues" evidence="8">
    <location>
        <begin position="1"/>
        <end position="11"/>
    </location>
</feature>
<evidence type="ECO:0000256" key="2">
    <source>
        <dbReference type="ARBA" id="ARBA00004481"/>
    </source>
</evidence>
<reference evidence="11" key="1">
    <citation type="submission" date="2013-12" db="EMBL/GenBank/DDBJ databases">
        <authorList>
            <person name="Aslett M."/>
        </authorList>
    </citation>
    <scope>NUCLEOTIDE SEQUENCE [LARGE SCALE GENOMIC DNA]</scope>
    <source>
        <strain evidence="11">Lindley</strain>
    </source>
</reference>
<dbReference type="InterPro" id="IPR037519">
    <property type="entry name" value="LITAF_fam"/>
</dbReference>
<evidence type="ECO:0000313" key="12">
    <source>
        <dbReference type="WBParaSite" id="GPLIN_000558500"/>
    </source>
</evidence>
<comment type="similarity">
    <text evidence="4">Belongs to the CDIP1/LITAF family.</text>
</comment>
<evidence type="ECO:0000256" key="1">
    <source>
        <dbReference type="ARBA" id="ARBA00004414"/>
    </source>
</evidence>
<evidence type="ECO:0000256" key="4">
    <source>
        <dbReference type="ARBA" id="ARBA00005975"/>
    </source>
</evidence>
<reference evidence="11" key="2">
    <citation type="submission" date="2014-05" db="EMBL/GenBank/DDBJ databases">
        <title>The genome and life-stage specific transcriptomes of Globodera pallida elucidate key aspects of plant parasitism by a cyst nematode.</title>
        <authorList>
            <person name="Cotton J.A."/>
            <person name="Lilley C.J."/>
            <person name="Jones L.M."/>
            <person name="Kikuchi T."/>
            <person name="Reid A.J."/>
            <person name="Thorpe P."/>
            <person name="Tsai I.J."/>
            <person name="Beasley H."/>
            <person name="Blok V."/>
            <person name="Cock P.J.A."/>
            <person name="Van den Akker S.E."/>
            <person name="Holroyd N."/>
            <person name="Hunt M."/>
            <person name="Mantelin S."/>
            <person name="Naghra H."/>
            <person name="Pain A."/>
            <person name="Palomares-Rius J.E."/>
            <person name="Zarowiecki M."/>
            <person name="Berriman M."/>
            <person name="Jones J.T."/>
            <person name="Urwin P.E."/>
        </authorList>
    </citation>
    <scope>NUCLEOTIDE SEQUENCE [LARGE SCALE GENOMIC DNA]</scope>
    <source>
        <strain evidence="11">Lindley</strain>
    </source>
</reference>
<keyword evidence="7 9" id="KW-0472">Membrane</keyword>
<dbReference type="WBParaSite" id="GPLIN_000558500">
    <property type="protein sequence ID" value="GPLIN_000558500"/>
    <property type="gene ID" value="GPLIN_000558500"/>
</dbReference>
<dbReference type="PANTHER" id="PTHR23292">
    <property type="entry name" value="LIPOPOLYSACCHARIDE-INDUCED TUMOR NECROSIS FACTOR-ALPHA FACTOR"/>
    <property type="match status" value="1"/>
</dbReference>
<evidence type="ECO:0000256" key="9">
    <source>
        <dbReference type="SAM" id="Phobius"/>
    </source>
</evidence>
<dbReference type="PROSITE" id="PS51837">
    <property type="entry name" value="LITAF"/>
    <property type="match status" value="1"/>
</dbReference>
<organism evidence="11 12">
    <name type="scientific">Globodera pallida</name>
    <name type="common">Potato cyst nematode worm</name>
    <name type="synonym">Heterodera pallida</name>
    <dbReference type="NCBI Taxonomy" id="36090"/>
    <lineage>
        <taxon>Eukaryota</taxon>
        <taxon>Metazoa</taxon>
        <taxon>Ecdysozoa</taxon>
        <taxon>Nematoda</taxon>
        <taxon>Chromadorea</taxon>
        <taxon>Rhabditida</taxon>
        <taxon>Tylenchina</taxon>
        <taxon>Tylenchomorpha</taxon>
        <taxon>Tylenchoidea</taxon>
        <taxon>Heteroderidae</taxon>
        <taxon>Heteroderinae</taxon>
        <taxon>Globodera</taxon>
    </lineage>
</organism>
<feature type="domain" description="LITAF" evidence="10">
    <location>
        <begin position="96"/>
        <end position="180"/>
    </location>
</feature>
<keyword evidence="6" id="KW-0862">Zinc</keyword>
<keyword evidence="5" id="KW-0479">Metal-binding</keyword>
<evidence type="ECO:0000256" key="7">
    <source>
        <dbReference type="ARBA" id="ARBA00023136"/>
    </source>
</evidence>
<dbReference type="GO" id="GO:0031902">
    <property type="term" value="C:late endosome membrane"/>
    <property type="evidence" value="ECO:0007669"/>
    <property type="project" value="UniProtKB-SubCell"/>
</dbReference>
<evidence type="ECO:0000256" key="6">
    <source>
        <dbReference type="ARBA" id="ARBA00022833"/>
    </source>
</evidence>
<accession>A0A183BY95</accession>
<evidence type="ECO:0000256" key="5">
    <source>
        <dbReference type="ARBA" id="ARBA00022723"/>
    </source>
</evidence>
<protein>
    <submittedName>
        <fullName evidence="12">LITAF domain-containing protein</fullName>
    </submittedName>
</protein>
<feature type="transmembrane region" description="Helical" evidence="9">
    <location>
        <begin position="138"/>
        <end position="158"/>
    </location>
</feature>
<feature type="region of interest" description="Disordered" evidence="8">
    <location>
        <begin position="1"/>
        <end position="32"/>
    </location>
</feature>
<dbReference type="GO" id="GO:0008270">
    <property type="term" value="F:zinc ion binding"/>
    <property type="evidence" value="ECO:0007669"/>
    <property type="project" value="TreeGrafter"/>
</dbReference>
<keyword evidence="9" id="KW-0812">Transmembrane</keyword>